<dbReference type="GO" id="GO:0005829">
    <property type="term" value="C:cytosol"/>
    <property type="evidence" value="ECO:0007669"/>
    <property type="project" value="TreeGrafter"/>
</dbReference>
<evidence type="ECO:0000256" key="2">
    <source>
        <dbReference type="ARBA" id="ARBA00006602"/>
    </source>
</evidence>
<dbReference type="Proteomes" id="UP000020218">
    <property type="component" value="Unassembled WGS sequence"/>
</dbReference>
<feature type="compositionally biased region" description="Low complexity" evidence="9">
    <location>
        <begin position="24"/>
        <end position="35"/>
    </location>
</feature>
<dbReference type="AlphaFoldDB" id="A0A011MZU2"/>
<keyword evidence="12" id="KW-1185">Reference proteome</keyword>
<dbReference type="GO" id="GO:0044781">
    <property type="term" value="P:bacterial-type flagellum organization"/>
    <property type="evidence" value="ECO:0007669"/>
    <property type="project" value="UniProtKB-KW"/>
</dbReference>
<reference evidence="11" key="1">
    <citation type="submission" date="2014-02" db="EMBL/GenBank/DDBJ databases">
        <title>Expanding our view of genomic diversity in Candidatus Accumulibacter clades.</title>
        <authorList>
            <person name="Skennerton C.T."/>
            <person name="Barr J.J."/>
            <person name="Slater F.R."/>
            <person name="Bond P.L."/>
            <person name="Tyson G.W."/>
        </authorList>
    </citation>
    <scope>NUCLEOTIDE SEQUENCE [LARGE SCALE GENOMIC DNA]</scope>
</reference>
<dbReference type="STRING" id="1454001.AW08_01319"/>
<feature type="region of interest" description="Disordered" evidence="9">
    <location>
        <begin position="1"/>
        <end position="56"/>
    </location>
</feature>
<dbReference type="InterPro" id="IPR018035">
    <property type="entry name" value="Flagellar_FliH/T3SS_HrpE"/>
</dbReference>
<evidence type="ECO:0000313" key="12">
    <source>
        <dbReference type="Proteomes" id="UP000020218"/>
    </source>
</evidence>
<evidence type="ECO:0000313" key="11">
    <source>
        <dbReference type="EMBL" id="EXI68101.1"/>
    </source>
</evidence>
<organism evidence="11 12">
    <name type="scientific">Candidatus Accumulibacter adjunctus</name>
    <dbReference type="NCBI Taxonomy" id="1454001"/>
    <lineage>
        <taxon>Bacteria</taxon>
        <taxon>Pseudomonadati</taxon>
        <taxon>Pseudomonadota</taxon>
        <taxon>Betaproteobacteria</taxon>
        <taxon>Candidatus Accumulibacter</taxon>
    </lineage>
</organism>
<comment type="similarity">
    <text evidence="2">Belongs to the FliH family.</text>
</comment>
<feature type="coiled-coil region" evidence="8">
    <location>
        <begin position="97"/>
        <end position="124"/>
    </location>
</feature>
<accession>A0A011MZU2</accession>
<evidence type="ECO:0000256" key="4">
    <source>
        <dbReference type="ARBA" id="ARBA00022448"/>
    </source>
</evidence>
<comment type="caution">
    <text evidence="11">The sequence shown here is derived from an EMBL/GenBank/DDBJ whole genome shotgun (WGS) entry which is preliminary data.</text>
</comment>
<keyword evidence="11" id="KW-0969">Cilium</keyword>
<keyword evidence="4" id="KW-0813">Transport</keyword>
<evidence type="ECO:0000256" key="1">
    <source>
        <dbReference type="ARBA" id="ARBA00003041"/>
    </source>
</evidence>
<protein>
    <recommendedName>
        <fullName evidence="3">Flagellar assembly protein FliH</fullName>
    </recommendedName>
</protein>
<keyword evidence="11" id="KW-0966">Cell projection</keyword>
<keyword evidence="8" id="KW-0175">Coiled coil</keyword>
<dbReference type="EMBL" id="JFAX01000006">
    <property type="protein sequence ID" value="EXI68101.1"/>
    <property type="molecule type" value="Genomic_DNA"/>
</dbReference>
<dbReference type="PANTHER" id="PTHR34982">
    <property type="entry name" value="YOP PROTEINS TRANSLOCATION PROTEIN L"/>
    <property type="match status" value="1"/>
</dbReference>
<evidence type="ECO:0000259" key="10">
    <source>
        <dbReference type="Pfam" id="PF02108"/>
    </source>
</evidence>
<evidence type="ECO:0000256" key="7">
    <source>
        <dbReference type="ARBA" id="ARBA00023225"/>
    </source>
</evidence>
<proteinExistence type="inferred from homology"/>
<evidence type="ECO:0000256" key="5">
    <source>
        <dbReference type="ARBA" id="ARBA00022795"/>
    </source>
</evidence>
<dbReference type="PANTHER" id="PTHR34982:SF1">
    <property type="entry name" value="FLAGELLAR ASSEMBLY PROTEIN FLIH"/>
    <property type="match status" value="1"/>
</dbReference>
<dbReference type="GO" id="GO:0015031">
    <property type="term" value="P:protein transport"/>
    <property type="evidence" value="ECO:0007669"/>
    <property type="project" value="UniProtKB-KW"/>
</dbReference>
<dbReference type="Pfam" id="PF02108">
    <property type="entry name" value="FliH"/>
    <property type="match status" value="1"/>
</dbReference>
<evidence type="ECO:0000256" key="9">
    <source>
        <dbReference type="SAM" id="MobiDB-lite"/>
    </source>
</evidence>
<feature type="compositionally biased region" description="Basic and acidic residues" evidence="9">
    <location>
        <begin position="1"/>
        <end position="10"/>
    </location>
</feature>
<keyword evidence="6" id="KW-0653">Protein transport</keyword>
<keyword evidence="5" id="KW-1005">Bacterial flagellum biogenesis</keyword>
<evidence type="ECO:0000256" key="8">
    <source>
        <dbReference type="SAM" id="Coils"/>
    </source>
</evidence>
<name>A0A011MZU2_9PROT</name>
<evidence type="ECO:0000256" key="6">
    <source>
        <dbReference type="ARBA" id="ARBA00022927"/>
    </source>
</evidence>
<keyword evidence="7" id="KW-1006">Bacterial flagellum protein export</keyword>
<dbReference type="PATRIC" id="fig|1454001.3.peg.1370"/>
<sequence length="236" mass="25077">MSDPTPRDKVTAYQRWQVASFDRPATGTPAAGPPTDAAPPPAPSVAAPEPAEQIDAPAAAAVARPTDEEIERIEAEARAAGYAAGHAAGLGDALAEAAKLAIVLDNLQQAVAGIEQEIADQLLALAIEIANQVMRQSLRLQPELILPLVREAMTALHPHQGQPQLFLHPDDAALVRTRLGEQLAHGNWRISDDSTLTAGGCRVELGASEVDATVETRWRRVVEAIGVSPEWLREQA</sequence>
<keyword evidence="11" id="KW-0282">Flagellum</keyword>
<dbReference type="InterPro" id="IPR051472">
    <property type="entry name" value="T3SS_Stator/FliH"/>
</dbReference>
<feature type="domain" description="Flagellar assembly protein FliH/Type III secretion system HrpE" evidence="10">
    <location>
        <begin position="96"/>
        <end position="221"/>
    </location>
</feature>
<comment type="function">
    <text evidence="1">Needed for flagellar regrowth and assembly.</text>
</comment>
<feature type="compositionally biased region" description="Low complexity" evidence="9">
    <location>
        <begin position="44"/>
        <end position="56"/>
    </location>
</feature>
<gene>
    <name evidence="11" type="primary">fliH</name>
    <name evidence="11" type="ORF">AW08_01319</name>
</gene>
<dbReference type="SUPFAM" id="SSF160527">
    <property type="entry name" value="V-type ATPase subunit E-like"/>
    <property type="match status" value="1"/>
</dbReference>
<evidence type="ECO:0000256" key="3">
    <source>
        <dbReference type="ARBA" id="ARBA00016507"/>
    </source>
</evidence>